<sequence>MRLLLVTLLLLAGVSDGYGLPAPQKVATRTRTSNVAITRGGGSVVGSTTGSAAGAMQLGLRLPGLSRSGSVTSAVSGTDNFASAGNGQVASAREVSSLGRIGSGGAQTLTRQRLQAATGGRAVTTGVGTGAASGAMRQSTRGAVTGPRGVVGAAGDDVATSATSSVTAQNSNQGNSLTQFAQNSEQTASFMGSLAGGAGGGVALPGGVLPGQAVPPFGGLVGGAAPSPELPPSAVSLLRLSAWLRSGPAGAVSPGALRGCLRRRPRRLLFAGHSRVWQLFWAAVGRAGAELRPRWAPAHGPPYGGDRPPPGQTVPDTCVEVFRRPPGDRRPPACSWAADAPGLQLDLRWRLRLDGQLSRLLTEAATPGQTPDLLVAAVALKETVRERALQRAPQALWDAVQRHLVRPLRTLTDAGVPSVLLLDFPPNRRRAAVPYDRGAGAATLVQNALIMQAVREVPGLLVWTSPMPSVIQFYTETCGRPATQLDTETAERCANDTFHPGPDVVDGMLDQLLHLLC</sequence>
<name>A0A6A4VZQ8_AMPAM</name>
<keyword evidence="2" id="KW-0732">Signal</keyword>
<feature type="chain" id="PRO_5025432607" evidence="2">
    <location>
        <begin position="20"/>
        <end position="517"/>
    </location>
</feature>
<protein>
    <submittedName>
        <fullName evidence="3">Uncharacterized protein</fullName>
    </submittedName>
</protein>
<accession>A0A6A4VZQ8</accession>
<evidence type="ECO:0000256" key="1">
    <source>
        <dbReference type="SAM" id="MobiDB-lite"/>
    </source>
</evidence>
<organism evidence="3 4">
    <name type="scientific">Amphibalanus amphitrite</name>
    <name type="common">Striped barnacle</name>
    <name type="synonym">Balanus amphitrite</name>
    <dbReference type="NCBI Taxonomy" id="1232801"/>
    <lineage>
        <taxon>Eukaryota</taxon>
        <taxon>Metazoa</taxon>
        <taxon>Ecdysozoa</taxon>
        <taxon>Arthropoda</taxon>
        <taxon>Crustacea</taxon>
        <taxon>Multicrustacea</taxon>
        <taxon>Cirripedia</taxon>
        <taxon>Thoracica</taxon>
        <taxon>Thoracicalcarea</taxon>
        <taxon>Balanomorpha</taxon>
        <taxon>Balanoidea</taxon>
        <taxon>Balanidae</taxon>
        <taxon>Amphibalaninae</taxon>
        <taxon>Amphibalanus</taxon>
    </lineage>
</organism>
<dbReference type="Proteomes" id="UP000440578">
    <property type="component" value="Unassembled WGS sequence"/>
</dbReference>
<feature type="region of interest" description="Disordered" evidence="1">
    <location>
        <begin position="128"/>
        <end position="150"/>
    </location>
</feature>
<dbReference type="AlphaFoldDB" id="A0A6A4VZQ8"/>
<evidence type="ECO:0000313" key="4">
    <source>
        <dbReference type="Proteomes" id="UP000440578"/>
    </source>
</evidence>
<evidence type="ECO:0000313" key="3">
    <source>
        <dbReference type="EMBL" id="KAF0296312.1"/>
    </source>
</evidence>
<proteinExistence type="predicted"/>
<dbReference type="OrthoDB" id="10541048at2759"/>
<feature type="signal peptide" evidence="2">
    <location>
        <begin position="1"/>
        <end position="19"/>
    </location>
</feature>
<comment type="caution">
    <text evidence="3">The sequence shown here is derived from an EMBL/GenBank/DDBJ whole genome shotgun (WGS) entry which is preliminary data.</text>
</comment>
<keyword evidence="4" id="KW-1185">Reference proteome</keyword>
<gene>
    <name evidence="3" type="ORF">FJT64_006242</name>
</gene>
<reference evidence="3 4" key="1">
    <citation type="submission" date="2019-07" db="EMBL/GenBank/DDBJ databases">
        <title>Draft genome assembly of a fouling barnacle, Amphibalanus amphitrite (Darwin, 1854): The first reference genome for Thecostraca.</title>
        <authorList>
            <person name="Kim W."/>
        </authorList>
    </citation>
    <scope>NUCLEOTIDE SEQUENCE [LARGE SCALE GENOMIC DNA]</scope>
    <source>
        <strain evidence="3">SNU_AA5</strain>
        <tissue evidence="3">Soma without cirri and trophi</tissue>
    </source>
</reference>
<evidence type="ECO:0000256" key="2">
    <source>
        <dbReference type="SAM" id="SignalP"/>
    </source>
</evidence>
<dbReference type="EMBL" id="VIIS01001573">
    <property type="protein sequence ID" value="KAF0296312.1"/>
    <property type="molecule type" value="Genomic_DNA"/>
</dbReference>